<dbReference type="Gene3D" id="3.40.710.10">
    <property type="entry name" value="DD-peptidase/beta-lactamase superfamily"/>
    <property type="match status" value="1"/>
</dbReference>
<dbReference type="Gene3D" id="3.90.1310.10">
    <property type="entry name" value="Penicillin-binding protein 2a (Domain 2)"/>
    <property type="match status" value="1"/>
</dbReference>
<dbReference type="EMBL" id="JANGAC010000001">
    <property type="protein sequence ID" value="MCQ4921505.1"/>
    <property type="molecule type" value="Genomic_DNA"/>
</dbReference>
<accession>A0ABT1S4V9</accession>
<evidence type="ECO:0000259" key="2">
    <source>
        <dbReference type="Pfam" id="PF00905"/>
    </source>
</evidence>
<dbReference type="InterPro" id="IPR012338">
    <property type="entry name" value="Beta-lactam/transpept-like"/>
</dbReference>
<keyword evidence="1" id="KW-0472">Membrane</keyword>
<evidence type="ECO:0000313" key="3">
    <source>
        <dbReference type="EMBL" id="MCQ4921505.1"/>
    </source>
</evidence>
<dbReference type="Proteomes" id="UP001524478">
    <property type="component" value="Unassembled WGS sequence"/>
</dbReference>
<keyword evidence="4" id="KW-1185">Reference proteome</keyword>
<dbReference type="InterPro" id="IPR050515">
    <property type="entry name" value="Beta-lactam/transpept"/>
</dbReference>
<feature type="domain" description="Penicillin-binding protein transpeptidase" evidence="2">
    <location>
        <begin position="237"/>
        <end position="540"/>
    </location>
</feature>
<dbReference type="Pfam" id="PF00905">
    <property type="entry name" value="Transpeptidase"/>
    <property type="match status" value="1"/>
</dbReference>
<reference evidence="3 4" key="1">
    <citation type="submission" date="2022-06" db="EMBL/GenBank/DDBJ databases">
        <title>Isolation of gut microbiota from human fecal samples.</title>
        <authorList>
            <person name="Pamer E.G."/>
            <person name="Barat B."/>
            <person name="Waligurski E."/>
            <person name="Medina S."/>
            <person name="Paddock L."/>
            <person name="Mostad J."/>
        </authorList>
    </citation>
    <scope>NUCLEOTIDE SEQUENCE [LARGE SCALE GENOMIC DNA]</scope>
    <source>
        <strain evidence="3 4">DFI.7.95</strain>
    </source>
</reference>
<dbReference type="PANTHER" id="PTHR30627:SF24">
    <property type="entry name" value="PENICILLIN-BINDING PROTEIN 4B"/>
    <property type="match status" value="1"/>
</dbReference>
<dbReference type="SUPFAM" id="SSF56519">
    <property type="entry name" value="Penicillin binding protein dimerisation domain"/>
    <property type="match status" value="1"/>
</dbReference>
<gene>
    <name evidence="3" type="ORF">NE686_00285</name>
</gene>
<dbReference type="SUPFAM" id="SSF56601">
    <property type="entry name" value="beta-lactamase/transpeptidase-like"/>
    <property type="match status" value="1"/>
</dbReference>
<dbReference type="InterPro" id="IPR001460">
    <property type="entry name" value="PCN-bd_Tpept"/>
</dbReference>
<keyword evidence="1" id="KW-1133">Transmembrane helix</keyword>
<dbReference type="PANTHER" id="PTHR30627">
    <property type="entry name" value="PEPTIDOGLYCAN D,D-TRANSPEPTIDASE"/>
    <property type="match status" value="1"/>
</dbReference>
<comment type="caution">
    <text evidence="3">The sequence shown here is derived from an EMBL/GenBank/DDBJ whole genome shotgun (WGS) entry which is preliminary data.</text>
</comment>
<dbReference type="RefSeq" id="WP_256310025.1">
    <property type="nucleotide sequence ID" value="NZ_JANGAC010000001.1"/>
</dbReference>
<dbReference type="InterPro" id="IPR036138">
    <property type="entry name" value="PBP_dimer_sf"/>
</dbReference>
<evidence type="ECO:0000313" key="4">
    <source>
        <dbReference type="Proteomes" id="UP001524478"/>
    </source>
</evidence>
<protein>
    <submittedName>
        <fullName evidence="3">Penicillin-binding protein 2</fullName>
    </submittedName>
</protein>
<keyword evidence="1" id="KW-0812">Transmembrane</keyword>
<evidence type="ECO:0000256" key="1">
    <source>
        <dbReference type="SAM" id="Phobius"/>
    </source>
</evidence>
<sequence>MSRYKRNTIYSRIKFYYLIAILLFAGLIGRLYYLQIYDNGDLKLQGLKQRSTEINLRSKRGTIYDRNLIPLTNREVTKTLVAPRETIVNNKEILRKIKENTELSIMEINKILDTNNKLIQIPLERKIDIENANNIFIVDIINRYSKTNLLSHVIGYINKAENRGESGIEKVYDEFLNKSDKSSLFIEYDKNRSLVLGSSYYVDSSVAPEEPAGVRLTIDYYIQSLVENILDEDDIKGSVIVADVETGEILALASRPSFNQEHMEEYFNREDMALYNKAVQVSYPPGSIFKIIVLLAALEEEPDIINQEFYCKGYESINNVTINCNSTHGDISLKNGFAKSCNSVFIQIGKKVGSKKVIEMAKRLGFGEKVNIGLIEEVEGILPEGKELLGPAIGNISIGQGKIEATPLQITNMLLTIANGGVQKDMSIVQGITTKDGKFIKDYNKMKDKRILSEELSNIAKEFLEEVVYSGTARAIKLDDIGGAAGKTGSAEGLLKSKPTIHGWFAGYYPRDNPRYAITVLVEEANSGSISAAPIFERISREIFMLNK</sequence>
<proteinExistence type="predicted"/>
<organism evidence="3 4">
    <name type="scientific">Tissierella carlieri</name>
    <dbReference type="NCBI Taxonomy" id="689904"/>
    <lineage>
        <taxon>Bacteria</taxon>
        <taxon>Bacillati</taxon>
        <taxon>Bacillota</taxon>
        <taxon>Tissierellia</taxon>
        <taxon>Tissierellales</taxon>
        <taxon>Tissierellaceae</taxon>
        <taxon>Tissierella</taxon>
    </lineage>
</organism>
<feature type="transmembrane region" description="Helical" evidence="1">
    <location>
        <begin position="15"/>
        <end position="33"/>
    </location>
</feature>
<name>A0ABT1S4V9_9FIRM</name>